<dbReference type="InterPro" id="IPR032465">
    <property type="entry name" value="ACMSD"/>
</dbReference>
<dbReference type="GO" id="GO:0005737">
    <property type="term" value="C:cytoplasm"/>
    <property type="evidence" value="ECO:0007669"/>
    <property type="project" value="TreeGrafter"/>
</dbReference>
<name>A0A2Z6UVI8_MICAE</name>
<dbReference type="PANTHER" id="PTHR21240">
    <property type="entry name" value="2-AMINO-3-CARBOXYLMUCONATE-6-SEMIALDEHYDE DECARBOXYLASE"/>
    <property type="match status" value="1"/>
</dbReference>
<dbReference type="InterPro" id="IPR032466">
    <property type="entry name" value="Metal_Hydrolase"/>
</dbReference>
<reference evidence="3 4" key="1">
    <citation type="journal article" date="2018" name="Front. Microbiol.">
        <title>Adaptation of the Freshwater Bloom-Forming Cyanobacterium Microcystis aeruginosa to Brackish Water Is Driven by Recent Horizontal Transfer of Sucrose Genes.</title>
        <authorList>
            <person name="Tanabe Y."/>
            <person name="Hodoki Y."/>
            <person name="Sano T."/>
            <person name="Tada K."/>
            <person name="Watanabe M.M."/>
        </authorList>
    </citation>
    <scope>NUCLEOTIDE SEQUENCE [LARGE SCALE GENOMIC DNA]</scope>
    <source>
        <strain evidence="3 4">Sj</strain>
    </source>
</reference>
<organism evidence="3 4">
    <name type="scientific">Microcystis aeruginosa Sj</name>
    <dbReference type="NCBI Taxonomy" id="1979544"/>
    <lineage>
        <taxon>Bacteria</taxon>
        <taxon>Bacillati</taxon>
        <taxon>Cyanobacteriota</taxon>
        <taxon>Cyanophyceae</taxon>
        <taxon>Oscillatoriophycideae</taxon>
        <taxon>Chroococcales</taxon>
        <taxon>Microcystaceae</taxon>
        <taxon>Microcystis</taxon>
    </lineage>
</organism>
<dbReference type="Pfam" id="PF04909">
    <property type="entry name" value="Amidohydro_2"/>
    <property type="match status" value="1"/>
</dbReference>
<dbReference type="PANTHER" id="PTHR21240:SF28">
    <property type="entry name" value="ISO-OROTATE DECARBOXYLASE (EUROFUNG)"/>
    <property type="match status" value="1"/>
</dbReference>
<dbReference type="AlphaFoldDB" id="A0A2Z6UVI8"/>
<sequence>MRRVKRRVSFQVIDADSHIVLPNDDSWWRETMPKKYADWMPGYENSQLHAEGRIIEQPSATFHGQPTAAAWFGKTQGATYTPGSWQKDDPAAITVLEALKKGGLNPADRLTAMDSEGIDITYIFPSKVLGLLPALRSSAFALEVARSYNNWIADYCADSEGRLNPIAILPQQDLILAVEEAERVRNKGFSAVMLRPNTVGGLNVDHPNYERLWSVCQEAGIAVMFHEGYGVANIPRIGVERIHNTMQGHMISHPFEQMMAVLLLITGGVMERFPRLRFGFMESGASWAPFWFNRMDGHAEFFAKDHALLPEKPSTYFKRQCFLGVDADDPLLPTLIDAGFEDTLLFASDFPHFDAPFPGAVDLMIDRIDITDSVKRKILYENGARLYGIPANAPRIPVAY</sequence>
<evidence type="ECO:0000259" key="2">
    <source>
        <dbReference type="Pfam" id="PF04909"/>
    </source>
</evidence>
<proteinExistence type="predicted"/>
<feature type="domain" description="Amidohydrolase-related" evidence="2">
    <location>
        <begin position="103"/>
        <end position="389"/>
    </location>
</feature>
<dbReference type="SUPFAM" id="SSF51556">
    <property type="entry name" value="Metallo-dependent hydrolases"/>
    <property type="match status" value="1"/>
</dbReference>
<dbReference type="EMBL" id="BDSG01000066">
    <property type="protein sequence ID" value="GBL11243.1"/>
    <property type="molecule type" value="Genomic_DNA"/>
</dbReference>
<accession>A0A2Z6UVI8</accession>
<comment type="caution">
    <text evidence="3">The sequence shown here is derived from an EMBL/GenBank/DDBJ whole genome shotgun (WGS) entry which is preliminary data.</text>
</comment>
<gene>
    <name evidence="3" type="ORF">MSj_02745</name>
</gene>
<evidence type="ECO:0000313" key="4">
    <source>
        <dbReference type="Proteomes" id="UP000248272"/>
    </source>
</evidence>
<dbReference type="GO" id="GO:0019748">
    <property type="term" value="P:secondary metabolic process"/>
    <property type="evidence" value="ECO:0007669"/>
    <property type="project" value="TreeGrafter"/>
</dbReference>
<evidence type="ECO:0000313" key="3">
    <source>
        <dbReference type="EMBL" id="GBL11243.1"/>
    </source>
</evidence>
<dbReference type="Proteomes" id="UP000248272">
    <property type="component" value="Unassembled WGS sequence"/>
</dbReference>
<dbReference type="GO" id="GO:0016787">
    <property type="term" value="F:hydrolase activity"/>
    <property type="evidence" value="ECO:0007669"/>
    <property type="project" value="InterPro"/>
</dbReference>
<dbReference type="InterPro" id="IPR006680">
    <property type="entry name" value="Amidohydro-rel"/>
</dbReference>
<protein>
    <recommendedName>
        <fullName evidence="2">Amidohydrolase-related domain-containing protein</fullName>
    </recommendedName>
</protein>
<keyword evidence="1" id="KW-0456">Lyase</keyword>
<evidence type="ECO:0000256" key="1">
    <source>
        <dbReference type="ARBA" id="ARBA00023239"/>
    </source>
</evidence>
<dbReference type="GO" id="GO:0016831">
    <property type="term" value="F:carboxy-lyase activity"/>
    <property type="evidence" value="ECO:0007669"/>
    <property type="project" value="InterPro"/>
</dbReference>
<dbReference type="Gene3D" id="3.20.20.140">
    <property type="entry name" value="Metal-dependent hydrolases"/>
    <property type="match status" value="1"/>
</dbReference>